<dbReference type="OrthoDB" id="293122at2759"/>
<accession>A0A8S1YF46</accession>
<name>A0A8S1YF46_9CILI</name>
<reference evidence="1" key="1">
    <citation type="submission" date="2021-01" db="EMBL/GenBank/DDBJ databases">
        <authorList>
            <consortium name="Genoscope - CEA"/>
            <person name="William W."/>
        </authorList>
    </citation>
    <scope>NUCLEOTIDE SEQUENCE</scope>
</reference>
<keyword evidence="2" id="KW-1185">Reference proteome</keyword>
<organism evidence="1 2">
    <name type="scientific">Paramecium pentaurelia</name>
    <dbReference type="NCBI Taxonomy" id="43138"/>
    <lineage>
        <taxon>Eukaryota</taxon>
        <taxon>Sar</taxon>
        <taxon>Alveolata</taxon>
        <taxon>Ciliophora</taxon>
        <taxon>Intramacronucleata</taxon>
        <taxon>Oligohymenophorea</taxon>
        <taxon>Peniculida</taxon>
        <taxon>Parameciidae</taxon>
        <taxon>Paramecium</taxon>
    </lineage>
</organism>
<dbReference type="AlphaFoldDB" id="A0A8S1YF46"/>
<dbReference type="Proteomes" id="UP000689195">
    <property type="component" value="Unassembled WGS sequence"/>
</dbReference>
<evidence type="ECO:0000313" key="1">
    <source>
        <dbReference type="EMBL" id="CAD8211993.1"/>
    </source>
</evidence>
<protein>
    <submittedName>
        <fullName evidence="1">Uncharacterized protein</fullName>
    </submittedName>
</protein>
<dbReference type="EMBL" id="CAJJDO010000166">
    <property type="protein sequence ID" value="CAD8211993.1"/>
    <property type="molecule type" value="Genomic_DNA"/>
</dbReference>
<comment type="caution">
    <text evidence="1">The sequence shown here is derived from an EMBL/GenBank/DDBJ whole genome shotgun (WGS) entry which is preliminary data.</text>
</comment>
<sequence length="960" mass="115572">MDYFQDQRESGNLVFCVLIGIENINYIFRPRLNVFYVEKGQNKLLGYVEVPYTFITKSCYIFDGNNNFKYKITKRLLGQSKTYSPFPKSNRYDLDYFDIKDSQDQVISQMRKQPKSEYYFDQQANFTIVFPEISSAEGKVLILAAALMFECMYQYYIQEQDKLGQLLYREFNQGYKLYLDESQINDVTNTFEEYIKVNVDNQIMDVKEIKQNFETLTISKQNANKKHQTLVIRSNYGLKIESQDQYISGTVFDFQEWSCIVVIMITPEMNYEYVTHFNSTKKQYYSFQFEMGQSNKYLILNLNKCHICFYNENLIKYEKVKCLQYLEYIIQQIHYTNYSSYHRIEFQNTLNKQQFMDQFLLKSDVIKWIAQDFEYEDNQNYQLFKQIRYKEDITYKVPEIFIALGTLSKLKYLYIHNQSIVGECLFGQIEFGEQILFIDISPSQHFVHIYECDSEPVFKLQSSIWRYRKPFNDYQIELLYKDKKKLINKIKLKGKVIKGRYIYAKKYSLYVIFHGKMRILQSENLIINRSIGEYSQKDEIEFESEDGQQQDKLGQLLYREFNQGYKLYLDESQINDVTNTFEEYIKVNVDNQIMDVKEIKQNFETLTISKQNANKKHQTLVIRSNYGLKIESQDQYISGTVFDFQEWSCIVVIMITPEMNYEYVTHFNSTKKQYYSFQFEMGQSNKYLILNLNKCHICFYNENLIKYEKVKCLQYLEYIIQQIHYTNYSSYHRIEFQNTLNKQQFMDQFLLKSDVIKWIAQDFEYEDNQNYQLFKQIRYKEDITYKVPEIFIALGTLSKLKYLYIHNQSIVGECLFGQIEFGEQILFIDISPSQHFVHIYECDSEPVFKLQSSIWRYRKPFNDYQIELLYKDKKKLINKIKLKGKVIKGRYIYAKKYSLYVIFHGKMRILQSENLIINRSIGEYSQKDEIEFESEDGQCIINFIAIQQDQAYKYKFKFFD</sequence>
<proteinExistence type="predicted"/>
<gene>
    <name evidence="1" type="ORF">PPENT_87.1.T1660031</name>
</gene>
<evidence type="ECO:0000313" key="2">
    <source>
        <dbReference type="Proteomes" id="UP000689195"/>
    </source>
</evidence>